<organism evidence="1 2">
    <name type="scientific">Oceanobacillus chungangensis</name>
    <dbReference type="NCBI Taxonomy" id="1229152"/>
    <lineage>
        <taxon>Bacteria</taxon>
        <taxon>Bacillati</taxon>
        <taxon>Bacillota</taxon>
        <taxon>Bacilli</taxon>
        <taxon>Bacillales</taxon>
        <taxon>Bacillaceae</taxon>
        <taxon>Oceanobacillus</taxon>
    </lineage>
</organism>
<keyword evidence="2" id="KW-1185">Reference proteome</keyword>
<dbReference type="EMBL" id="PIOD01000006">
    <property type="protein sequence ID" value="RDW19685.1"/>
    <property type="molecule type" value="Genomic_DNA"/>
</dbReference>
<comment type="caution">
    <text evidence="1">The sequence shown here is derived from an EMBL/GenBank/DDBJ whole genome shotgun (WGS) entry which is preliminary data.</text>
</comment>
<proteinExistence type="predicted"/>
<evidence type="ECO:0000313" key="2">
    <source>
        <dbReference type="Proteomes" id="UP000256520"/>
    </source>
</evidence>
<dbReference type="AlphaFoldDB" id="A0A3D8PXS1"/>
<gene>
    <name evidence="1" type="ORF">CWR45_06290</name>
</gene>
<protein>
    <submittedName>
        <fullName evidence="1">Uncharacterized protein</fullName>
    </submittedName>
</protein>
<evidence type="ECO:0000313" key="1">
    <source>
        <dbReference type="EMBL" id="RDW19685.1"/>
    </source>
</evidence>
<sequence length="113" mass="13207">MTMKKILGFIGIIVALGFTAYLESPEESYFGFRSSFTNETNEESEEVSAEVEEVDPFESYSSIEYEKVETKIEDGYRVESYRQYNITKDDEGNVVKKVPTDNYDYLRYKIEDE</sequence>
<name>A0A3D8PXS1_9BACI</name>
<dbReference type="Proteomes" id="UP000256520">
    <property type="component" value="Unassembled WGS sequence"/>
</dbReference>
<reference evidence="2" key="1">
    <citation type="submission" date="2017-11" db="EMBL/GenBank/DDBJ databases">
        <authorList>
            <person name="Zhu W."/>
        </authorList>
    </citation>
    <scope>NUCLEOTIDE SEQUENCE [LARGE SCALE GENOMIC DNA]</scope>
    <source>
        <strain evidence="2">CAU 1051</strain>
    </source>
</reference>
<accession>A0A3D8PXS1</accession>